<dbReference type="OrthoDB" id="9772660at2"/>
<reference evidence="2 3" key="2">
    <citation type="submission" date="2014-09" db="EMBL/GenBank/DDBJ databases">
        <authorList>
            <consortium name="NBRP consortium"/>
            <person name="Sawabe T."/>
            <person name="Meirelles P."/>
            <person name="Nakanishi M."/>
            <person name="Sayaka M."/>
            <person name="Hattori M."/>
            <person name="Ohkuma M."/>
        </authorList>
    </citation>
    <scope>NUCLEOTIDE SEQUENCE [LARGE SCALE GENOMIC DNA]</scope>
    <source>
        <strain evidence="3">JCM19235</strain>
    </source>
</reference>
<gene>
    <name evidence="2" type="ORF">JCM19235_6483</name>
</gene>
<keyword evidence="3" id="KW-1185">Reference proteome</keyword>
<sequence>MTDIKIAEAQVNAQIDTTYNEDCDPAKTYERMASPDMPFYNAVRATKEDNTRQHVYDDILEAHTGNAFFVKAGQVIRFEQRPSLHNGRTQIIDVQMITPDLEQWADHLNTSALEGLNLRVNSGVWSQRHKMEKMATLVEDEFPYEKLEEGFTHIFYAAHCNADWLTMLYGEEGNVNSCNENFLHGFLRVPAIANIEDDEKRREVAVFMRTETTSISSSPTDLRKWTEILLAAC</sequence>
<accession>A0A090RR96</accession>
<dbReference type="STRING" id="990268.JCM19235_6483"/>
<dbReference type="Pfam" id="PF09347">
    <property type="entry name" value="DUF1989"/>
    <property type="match status" value="1"/>
</dbReference>
<dbReference type="Proteomes" id="UP000029228">
    <property type="component" value="Unassembled WGS sequence"/>
</dbReference>
<dbReference type="InterPro" id="IPR018959">
    <property type="entry name" value="DUF1989"/>
</dbReference>
<evidence type="ECO:0000259" key="1">
    <source>
        <dbReference type="Pfam" id="PF09347"/>
    </source>
</evidence>
<reference evidence="2 3" key="1">
    <citation type="submission" date="2014-09" db="EMBL/GenBank/DDBJ databases">
        <title>Vibrio maritimus JCM 19235. (C45) whole genome shotgun sequence.</title>
        <authorList>
            <person name="Sawabe T."/>
            <person name="Meirelles P."/>
            <person name="Nakanishi M."/>
            <person name="Sayaka M."/>
            <person name="Hattori M."/>
            <person name="Ohkuma M."/>
        </authorList>
    </citation>
    <scope>NUCLEOTIDE SEQUENCE [LARGE SCALE GENOMIC DNA]</scope>
    <source>
        <strain evidence="3">JCM19235</strain>
    </source>
</reference>
<dbReference type="EMBL" id="BBMR01000002">
    <property type="protein sequence ID" value="GAL17930.1"/>
    <property type="molecule type" value="Genomic_DNA"/>
</dbReference>
<comment type="caution">
    <text evidence="2">The sequence shown here is derived from an EMBL/GenBank/DDBJ whole genome shotgun (WGS) entry which is preliminary data.</text>
</comment>
<protein>
    <recommendedName>
        <fullName evidence="1">DUF1989 domain-containing protein</fullName>
    </recommendedName>
</protein>
<proteinExistence type="predicted"/>
<organism evidence="2 3">
    <name type="scientific">Vibrio maritimus</name>
    <dbReference type="NCBI Taxonomy" id="990268"/>
    <lineage>
        <taxon>Bacteria</taxon>
        <taxon>Pseudomonadati</taxon>
        <taxon>Pseudomonadota</taxon>
        <taxon>Gammaproteobacteria</taxon>
        <taxon>Vibrionales</taxon>
        <taxon>Vibrionaceae</taxon>
        <taxon>Vibrio</taxon>
    </lineage>
</organism>
<evidence type="ECO:0000313" key="2">
    <source>
        <dbReference type="EMBL" id="GAL17930.1"/>
    </source>
</evidence>
<evidence type="ECO:0000313" key="3">
    <source>
        <dbReference type="Proteomes" id="UP000029228"/>
    </source>
</evidence>
<feature type="domain" description="DUF1989" evidence="1">
    <location>
        <begin position="60"/>
        <end position="213"/>
    </location>
</feature>
<dbReference type="AlphaFoldDB" id="A0A090RR96"/>
<name>A0A090RR96_9VIBR</name>